<comment type="caution">
    <text evidence="9">The sequence shown here is derived from an EMBL/GenBank/DDBJ whole genome shotgun (WGS) entry which is preliminary data.</text>
</comment>
<dbReference type="PROSITE" id="PS50928">
    <property type="entry name" value="ABC_TM1"/>
    <property type="match status" value="1"/>
</dbReference>
<evidence type="ECO:0000256" key="6">
    <source>
        <dbReference type="ARBA" id="ARBA00023136"/>
    </source>
</evidence>
<keyword evidence="5 7" id="KW-1133">Transmembrane helix</keyword>
<feature type="transmembrane region" description="Helical" evidence="7">
    <location>
        <begin position="65"/>
        <end position="86"/>
    </location>
</feature>
<dbReference type="Gene3D" id="1.10.3720.10">
    <property type="entry name" value="MetI-like"/>
    <property type="match status" value="1"/>
</dbReference>
<evidence type="ECO:0000256" key="3">
    <source>
        <dbReference type="ARBA" id="ARBA00022475"/>
    </source>
</evidence>
<evidence type="ECO:0000256" key="2">
    <source>
        <dbReference type="ARBA" id="ARBA00022448"/>
    </source>
</evidence>
<dbReference type="Proteomes" id="UP000031014">
    <property type="component" value="Unassembled WGS sequence"/>
</dbReference>
<evidence type="ECO:0000313" key="9">
    <source>
        <dbReference type="EMBL" id="GAM12815.1"/>
    </source>
</evidence>
<dbReference type="Pfam" id="PF00528">
    <property type="entry name" value="BPD_transp_1"/>
    <property type="match status" value="1"/>
</dbReference>
<dbReference type="GO" id="GO:0005886">
    <property type="term" value="C:plasma membrane"/>
    <property type="evidence" value="ECO:0007669"/>
    <property type="project" value="UniProtKB-SubCell"/>
</dbReference>
<evidence type="ECO:0000313" key="10">
    <source>
        <dbReference type="Proteomes" id="UP000031014"/>
    </source>
</evidence>
<sequence>MKFKTVLNAAIGFSLLVAVWQFIIVTGDYDEALFPPPLKVWEGIISLVRDGTLFTHVQVSLYRFLAGYLSAVLVAVLLGLILGRLPILWNVLDPVAQVLRPVSPIAWSPFIVLWFGIGDIPAIVIIFIAAFFPVLLSTVSAVRKVDRNYLKVSENLEIKGFKVLTKIIFPAAFPYIANGLHIAVGTAWVFLVAGEMVGAQSGLGYLIIDARNSMRLDLVMAGIVFIGISGLLLDKAVGVFEAWINRQWGIGKS</sequence>
<dbReference type="InterPro" id="IPR000515">
    <property type="entry name" value="MetI-like"/>
</dbReference>
<protein>
    <submittedName>
        <fullName evidence="9">Alkanesulfonates transport system permease protein</fullName>
    </submittedName>
</protein>
<feature type="transmembrane region" description="Helical" evidence="7">
    <location>
        <begin position="163"/>
        <end position="182"/>
    </location>
</feature>
<evidence type="ECO:0000259" key="8">
    <source>
        <dbReference type="PROSITE" id="PS50928"/>
    </source>
</evidence>
<feature type="transmembrane region" description="Helical" evidence="7">
    <location>
        <begin position="123"/>
        <end position="142"/>
    </location>
</feature>
<dbReference type="GO" id="GO:0042918">
    <property type="term" value="P:alkanesulfonate transmembrane transport"/>
    <property type="evidence" value="ECO:0007669"/>
    <property type="project" value="UniProtKB-ARBA"/>
</dbReference>
<dbReference type="CDD" id="cd06261">
    <property type="entry name" value="TM_PBP2"/>
    <property type="match status" value="1"/>
</dbReference>
<dbReference type="SUPFAM" id="SSF161098">
    <property type="entry name" value="MetI-like"/>
    <property type="match status" value="1"/>
</dbReference>
<keyword evidence="2 7" id="KW-0813">Transport</keyword>
<keyword evidence="10" id="KW-1185">Reference proteome</keyword>
<dbReference type="AlphaFoldDB" id="A0A0A8WYN1"/>
<dbReference type="PANTHER" id="PTHR30151">
    <property type="entry name" value="ALKANE SULFONATE ABC TRANSPORTER-RELATED, MEMBRANE SUBUNIT"/>
    <property type="match status" value="1"/>
</dbReference>
<evidence type="ECO:0000256" key="4">
    <source>
        <dbReference type="ARBA" id="ARBA00022692"/>
    </source>
</evidence>
<dbReference type="OrthoDB" id="9804353at2"/>
<proteinExistence type="inferred from homology"/>
<reference evidence="9 10" key="1">
    <citation type="submission" date="2013-06" db="EMBL/GenBank/DDBJ databases">
        <title>Whole genome shotgun sequence of Bacillus selenatarsenatis SF-1.</title>
        <authorList>
            <person name="Kuroda M."/>
            <person name="Sei K."/>
            <person name="Yamashita M."/>
            <person name="Ike M."/>
        </authorList>
    </citation>
    <scope>NUCLEOTIDE SEQUENCE [LARGE SCALE GENOMIC DNA]</scope>
    <source>
        <strain evidence="9 10">SF-1</strain>
    </source>
</reference>
<dbReference type="InterPro" id="IPR035906">
    <property type="entry name" value="MetI-like_sf"/>
</dbReference>
<evidence type="ECO:0000256" key="7">
    <source>
        <dbReference type="RuleBase" id="RU363032"/>
    </source>
</evidence>
<keyword evidence="6 7" id="KW-0472">Membrane</keyword>
<evidence type="ECO:0000256" key="1">
    <source>
        <dbReference type="ARBA" id="ARBA00004651"/>
    </source>
</evidence>
<evidence type="ECO:0000256" key="5">
    <source>
        <dbReference type="ARBA" id="ARBA00022989"/>
    </source>
</evidence>
<dbReference type="EMBL" id="BASE01000019">
    <property type="protein sequence ID" value="GAM12815.1"/>
    <property type="molecule type" value="Genomic_DNA"/>
</dbReference>
<dbReference type="PANTHER" id="PTHR30151:SF0">
    <property type="entry name" value="ABC TRANSPORTER PERMEASE PROTEIN MJ0413-RELATED"/>
    <property type="match status" value="1"/>
</dbReference>
<gene>
    <name evidence="9" type="ORF">SAMD00020551_0950</name>
</gene>
<feature type="domain" description="ABC transmembrane type-1" evidence="8">
    <location>
        <begin position="57"/>
        <end position="237"/>
    </location>
</feature>
<accession>A0A0A8WYN1</accession>
<dbReference type="STRING" id="1321606.SAMD00020551_0950"/>
<organism evidence="9 10">
    <name type="scientific">Mesobacillus selenatarsenatis (strain DSM 18680 / JCM 14380 / FERM P-15431 / SF-1)</name>
    <dbReference type="NCBI Taxonomy" id="1321606"/>
    <lineage>
        <taxon>Bacteria</taxon>
        <taxon>Bacillati</taxon>
        <taxon>Bacillota</taxon>
        <taxon>Bacilli</taxon>
        <taxon>Bacillales</taxon>
        <taxon>Bacillaceae</taxon>
        <taxon>Mesobacillus</taxon>
    </lineage>
</organism>
<name>A0A0A8WYN1_MESS1</name>
<comment type="subcellular location">
    <subcellularLocation>
        <location evidence="1 7">Cell membrane</location>
        <topology evidence="1 7">Multi-pass membrane protein</topology>
    </subcellularLocation>
</comment>
<keyword evidence="3" id="KW-1003">Cell membrane</keyword>
<dbReference type="RefSeq" id="WP_041964725.1">
    <property type="nucleotide sequence ID" value="NZ_BASE01000019.1"/>
</dbReference>
<feature type="transmembrane region" description="Helical" evidence="7">
    <location>
        <begin position="98"/>
        <end position="117"/>
    </location>
</feature>
<feature type="transmembrane region" description="Helical" evidence="7">
    <location>
        <begin position="215"/>
        <end position="233"/>
    </location>
</feature>
<keyword evidence="4 7" id="KW-0812">Transmembrane</keyword>
<feature type="transmembrane region" description="Helical" evidence="7">
    <location>
        <begin position="7"/>
        <end position="27"/>
    </location>
</feature>
<dbReference type="FunFam" id="1.10.3720.10:FF:000003">
    <property type="entry name" value="Aliphatic sulfonate ABC transporter permease"/>
    <property type="match status" value="1"/>
</dbReference>
<comment type="similarity">
    <text evidence="7">Belongs to the binding-protein-dependent transport system permease family.</text>
</comment>